<dbReference type="HOGENOM" id="CLU_3134457_0_0_3"/>
<protein>
    <submittedName>
        <fullName evidence="1">Uncharacterized protein</fullName>
    </submittedName>
</protein>
<keyword evidence="2" id="KW-1185">Reference proteome</keyword>
<evidence type="ECO:0000313" key="2">
    <source>
        <dbReference type="Proteomes" id="UP000003835"/>
    </source>
</evidence>
<accession>B4VLM0</accession>
<evidence type="ECO:0000313" key="1">
    <source>
        <dbReference type="EMBL" id="EDX77077.1"/>
    </source>
</evidence>
<dbReference type="Proteomes" id="UP000003835">
    <property type="component" value="Unassembled WGS sequence"/>
</dbReference>
<name>B4VLM0_9CYAN</name>
<sequence>MLTSIKLLLFPVPCSLFPVPCSLFPVPSSQPLTFIFPTYLLMIHCSRGK</sequence>
<dbReference type="EMBL" id="DS989844">
    <property type="protein sequence ID" value="EDX77077.1"/>
    <property type="molecule type" value="Genomic_DNA"/>
</dbReference>
<gene>
    <name evidence="1" type="ORF">MC7420_214</name>
</gene>
<proteinExistence type="predicted"/>
<reference evidence="1 2" key="1">
    <citation type="submission" date="2008-07" db="EMBL/GenBank/DDBJ databases">
        <authorList>
            <person name="Tandeau de Marsac N."/>
            <person name="Ferriera S."/>
            <person name="Johnson J."/>
            <person name="Kravitz S."/>
            <person name="Beeson K."/>
            <person name="Sutton G."/>
            <person name="Rogers Y.-H."/>
            <person name="Friedman R."/>
            <person name="Frazier M."/>
            <person name="Venter J.C."/>
        </authorList>
    </citation>
    <scope>NUCLEOTIDE SEQUENCE [LARGE SCALE GENOMIC DNA]</scope>
    <source>
        <strain evidence="1 2">PCC 7420</strain>
    </source>
</reference>
<dbReference type="AlphaFoldDB" id="B4VLM0"/>
<organism evidence="1 2">
    <name type="scientific">Coleofasciculus chthonoplastes PCC 7420</name>
    <dbReference type="NCBI Taxonomy" id="118168"/>
    <lineage>
        <taxon>Bacteria</taxon>
        <taxon>Bacillati</taxon>
        <taxon>Cyanobacteriota</taxon>
        <taxon>Cyanophyceae</taxon>
        <taxon>Coleofasciculales</taxon>
        <taxon>Coleofasciculaceae</taxon>
        <taxon>Coleofasciculus</taxon>
    </lineage>
</organism>